<feature type="transmembrane region" description="Helical" evidence="1">
    <location>
        <begin position="117"/>
        <end position="141"/>
    </location>
</feature>
<dbReference type="Proteomes" id="UP001155660">
    <property type="component" value="Unplaced"/>
</dbReference>
<reference evidence="2 3" key="1">
    <citation type="submission" date="2025-04" db="UniProtKB">
        <authorList>
            <consortium name="RefSeq"/>
        </authorList>
    </citation>
    <scope>IDENTIFICATION</scope>
    <source>
        <tissue evidence="2 3">Muscle</tissue>
    </source>
</reference>
<evidence type="ECO:0000313" key="3">
    <source>
        <dbReference type="RefSeq" id="XP_042612090.1"/>
    </source>
</evidence>
<sequence length="266" mass="29975">MEERRGQDQETTTSVMDLPSMETIVSHLNKGIVSICNTCKSILDAQVHPTARPNYEQMKRHIKHAEQCLEKSKKMIEEKRKYLEQCIEQQNEEKGNASDKSKEIESYRARQNTGTGVTIGGAVLAAIPILGWIPGIIMLAVGTSEIVKASNAISNAESERKKEIVELQQNLQFTADIQEMVRRAVYLLTVLSGRVTEMERQAQSFIHWAPVIEAMEDVMKAAEKVAENRLVYSQNVSGLITTLRENVGEILALLRYQNNSDHDCHH</sequence>
<dbReference type="GeneID" id="109108613"/>
<dbReference type="SUPFAM" id="SSF58100">
    <property type="entry name" value="Bacterial hemolysins"/>
    <property type="match status" value="1"/>
</dbReference>
<dbReference type="RefSeq" id="XP_018977268.1">
    <property type="nucleotide sequence ID" value="XM_019121723.2"/>
</dbReference>
<proteinExistence type="predicted"/>
<organism evidence="3">
    <name type="scientific">Cyprinus carpio</name>
    <name type="common">Common carp</name>
    <dbReference type="NCBI Taxonomy" id="7962"/>
    <lineage>
        <taxon>Eukaryota</taxon>
        <taxon>Metazoa</taxon>
        <taxon>Chordata</taxon>
        <taxon>Craniata</taxon>
        <taxon>Vertebrata</taxon>
        <taxon>Euteleostomi</taxon>
        <taxon>Actinopterygii</taxon>
        <taxon>Neopterygii</taxon>
        <taxon>Teleostei</taxon>
        <taxon>Ostariophysi</taxon>
        <taxon>Cypriniformes</taxon>
        <taxon>Cyprinidae</taxon>
        <taxon>Cyprininae</taxon>
        <taxon>Cyprinus</taxon>
    </lineage>
</organism>
<protein>
    <submittedName>
        <fullName evidence="2 3">Uncharacterized protein LOC109108613</fullName>
    </submittedName>
</protein>
<keyword evidence="1" id="KW-1133">Transmembrane helix</keyword>
<dbReference type="KEGG" id="ccar:109108613"/>
<evidence type="ECO:0000256" key="1">
    <source>
        <dbReference type="SAM" id="Phobius"/>
    </source>
</evidence>
<evidence type="ECO:0000313" key="2">
    <source>
        <dbReference type="RefSeq" id="XP_018977268.1"/>
    </source>
</evidence>
<name>A0A9Q9Y1U7_CYPCA</name>
<dbReference type="Gene3D" id="1.20.1170.10">
    <property type="match status" value="1"/>
</dbReference>
<accession>A0A9Q9Y1U7</accession>
<keyword evidence="1" id="KW-0472">Membrane</keyword>
<dbReference type="OrthoDB" id="10260387at2759"/>
<gene>
    <name evidence="2 3" type="primary">LOC109108613</name>
</gene>
<keyword evidence="1" id="KW-0812">Transmembrane</keyword>
<dbReference type="RefSeq" id="XP_042612090.1">
    <property type="nucleotide sequence ID" value="XM_042756156.1"/>
</dbReference>
<dbReference type="AlphaFoldDB" id="A0A9Q9Y1U7"/>